<dbReference type="InterPro" id="IPR032781">
    <property type="entry name" value="ABC_tran_Xtn"/>
</dbReference>
<name>A0A841GZA4_9BACT</name>
<accession>A0A841GZA4</accession>
<dbReference type="Gene3D" id="3.40.50.300">
    <property type="entry name" value="P-loop containing nucleotide triphosphate hydrolases"/>
    <property type="match status" value="2"/>
</dbReference>
<organism evidence="8 9">
    <name type="scientific">Longimicrobium terrae</name>
    <dbReference type="NCBI Taxonomy" id="1639882"/>
    <lineage>
        <taxon>Bacteria</taxon>
        <taxon>Pseudomonadati</taxon>
        <taxon>Gemmatimonadota</taxon>
        <taxon>Longimicrobiia</taxon>
        <taxon>Longimicrobiales</taxon>
        <taxon>Longimicrobiaceae</taxon>
        <taxon>Longimicrobium</taxon>
    </lineage>
</organism>
<dbReference type="EMBL" id="JACHIA010000006">
    <property type="protein sequence ID" value="MBB6071038.1"/>
    <property type="molecule type" value="Genomic_DNA"/>
</dbReference>
<dbReference type="InterPro" id="IPR032524">
    <property type="entry name" value="ABC_tran_C"/>
</dbReference>
<dbReference type="Gene3D" id="1.10.287.380">
    <property type="entry name" value="Valyl-tRNA synthetase, C-terminal domain"/>
    <property type="match status" value="1"/>
</dbReference>
<protein>
    <submittedName>
        <fullName evidence="8">ATP-binding cassette subfamily F protein uup</fullName>
    </submittedName>
</protein>
<dbReference type="InterPro" id="IPR003439">
    <property type="entry name" value="ABC_transporter-like_ATP-bd"/>
</dbReference>
<evidence type="ECO:0000256" key="3">
    <source>
        <dbReference type="ARBA" id="ARBA00022840"/>
    </source>
</evidence>
<sequence>MNVLNVQELRKSYGTRVVFDGVSFALDEGEKVGFIGVNGSGKSTLFRIVAGLEGHEGGTLAFQRGIRTGYLSQEPEFEPGATILSTVAGGKPDLLDAIREYHAVGEALAAGTGDVDRLLARQERAAGRIDSLGGWDYEHQMENVLTRLGVEQWERPVEGLSGGERKRVALARVLLQAPELLLLDEPTNHLDADTTAWLEEHLESYPGAVMLITHDRYFLDRVVTRMLEVSTGELVGYPGGYTEYLEAKAERMERASVEEAKRQKLIAQELAWVRRSPSARTGKQKARIGRLGGLEAEQKEKRLPNRTTVEMAMNEAPRLGRTVLNLHHVRKSFGERTLIRDLDTMLSAGERIGIIGPNGAGKTTLLRIILGQEPADSGEVEIGKNTRIAYFDQRREDLNPEHSVYEAAADSDWVMVAGQRTHLRSYLETFLFPPEKQRQVVRSLSGGERNRLLLARLFLQDANLLMLDEPTNDLDLVTLQVLESVLADYGGCVVVVTHDRFFLDKVATGLIVFEKDGAVRRHAGNYDLYRRLKEQREAEAAEAAQAHTQARKATAATAAAKADGGKKLSWKEKKELDGMEAAIEKAEARKEELSARLADPALYTGPADELARVTSAFREAGEAVDVLYARWAELEELAG</sequence>
<evidence type="ECO:0000256" key="6">
    <source>
        <dbReference type="SAM" id="Coils"/>
    </source>
</evidence>
<dbReference type="FunFam" id="3.40.50.300:FF:000309">
    <property type="entry name" value="ABC transporter ATP-binding protein"/>
    <property type="match status" value="1"/>
</dbReference>
<dbReference type="Pfam" id="PF00005">
    <property type="entry name" value="ABC_tran"/>
    <property type="match status" value="2"/>
</dbReference>
<dbReference type="InterPro" id="IPR051309">
    <property type="entry name" value="ABCF_ATPase"/>
</dbReference>
<keyword evidence="3 8" id="KW-0067">ATP-binding</keyword>
<dbReference type="PROSITE" id="PS50893">
    <property type="entry name" value="ABC_TRANSPORTER_2"/>
    <property type="match status" value="2"/>
</dbReference>
<dbReference type="SUPFAM" id="SSF52540">
    <property type="entry name" value="P-loop containing nucleoside triphosphate hydrolases"/>
    <property type="match status" value="2"/>
</dbReference>
<evidence type="ECO:0000313" key="9">
    <source>
        <dbReference type="Proteomes" id="UP000582837"/>
    </source>
</evidence>
<dbReference type="GO" id="GO:0005524">
    <property type="term" value="F:ATP binding"/>
    <property type="evidence" value="ECO:0007669"/>
    <property type="project" value="UniProtKB-KW"/>
</dbReference>
<comment type="similarity">
    <text evidence="5">Belongs to the ABC transporter superfamily. ABCF family. Uup subfamily.</text>
</comment>
<evidence type="ECO:0000256" key="5">
    <source>
        <dbReference type="ARBA" id="ARBA00061478"/>
    </source>
</evidence>
<dbReference type="PROSITE" id="PS00211">
    <property type="entry name" value="ABC_TRANSPORTER_1"/>
    <property type="match status" value="2"/>
</dbReference>
<comment type="catalytic activity">
    <reaction evidence="4">
        <text>ATP + H2O = ADP + phosphate + H(+)</text>
        <dbReference type="Rhea" id="RHEA:13065"/>
        <dbReference type="ChEBI" id="CHEBI:15377"/>
        <dbReference type="ChEBI" id="CHEBI:15378"/>
        <dbReference type="ChEBI" id="CHEBI:30616"/>
        <dbReference type="ChEBI" id="CHEBI:43474"/>
        <dbReference type="ChEBI" id="CHEBI:456216"/>
    </reaction>
</comment>
<dbReference type="InterPro" id="IPR017871">
    <property type="entry name" value="ABC_transporter-like_CS"/>
</dbReference>
<evidence type="ECO:0000256" key="2">
    <source>
        <dbReference type="ARBA" id="ARBA00022741"/>
    </source>
</evidence>
<feature type="coiled-coil region" evidence="6">
    <location>
        <begin position="529"/>
        <end position="596"/>
    </location>
</feature>
<dbReference type="RefSeq" id="WP_170033538.1">
    <property type="nucleotide sequence ID" value="NZ_JABDTL010000001.1"/>
</dbReference>
<keyword evidence="2" id="KW-0547">Nucleotide-binding</keyword>
<dbReference type="Pfam" id="PF16326">
    <property type="entry name" value="ABC_tran_CTD"/>
    <property type="match status" value="1"/>
</dbReference>
<evidence type="ECO:0000256" key="1">
    <source>
        <dbReference type="ARBA" id="ARBA00022737"/>
    </source>
</evidence>
<dbReference type="FunFam" id="3.40.50.300:FF:000011">
    <property type="entry name" value="Putative ABC transporter ATP-binding component"/>
    <property type="match status" value="1"/>
</dbReference>
<dbReference type="AlphaFoldDB" id="A0A841GZA4"/>
<feature type="domain" description="ABC transporter" evidence="7">
    <location>
        <begin position="4"/>
        <end position="256"/>
    </location>
</feature>
<reference evidence="8 9" key="1">
    <citation type="submission" date="2020-08" db="EMBL/GenBank/DDBJ databases">
        <title>Genomic Encyclopedia of Type Strains, Phase IV (KMG-IV): sequencing the most valuable type-strain genomes for metagenomic binning, comparative biology and taxonomic classification.</title>
        <authorList>
            <person name="Goeker M."/>
        </authorList>
    </citation>
    <scope>NUCLEOTIDE SEQUENCE [LARGE SCALE GENOMIC DNA]</scope>
    <source>
        <strain evidence="8 9">DSM 29007</strain>
    </source>
</reference>
<gene>
    <name evidence="8" type="ORF">HNQ61_002660</name>
</gene>
<dbReference type="SMART" id="SM00382">
    <property type="entry name" value="AAA"/>
    <property type="match status" value="2"/>
</dbReference>
<dbReference type="InterPro" id="IPR003593">
    <property type="entry name" value="AAA+_ATPase"/>
</dbReference>
<comment type="caution">
    <text evidence="8">The sequence shown here is derived from an EMBL/GenBank/DDBJ whole genome shotgun (WGS) entry which is preliminary data.</text>
</comment>
<keyword evidence="6" id="KW-0175">Coiled coil</keyword>
<dbReference type="Pfam" id="PF12848">
    <property type="entry name" value="ABC_tran_Xtn"/>
    <property type="match status" value="1"/>
</dbReference>
<evidence type="ECO:0000313" key="8">
    <source>
        <dbReference type="EMBL" id="MBB6071038.1"/>
    </source>
</evidence>
<dbReference type="PANTHER" id="PTHR42855:SF1">
    <property type="entry name" value="ABC TRANSPORTER DOMAIN-CONTAINING PROTEIN"/>
    <property type="match status" value="1"/>
</dbReference>
<proteinExistence type="inferred from homology"/>
<dbReference type="InterPro" id="IPR027417">
    <property type="entry name" value="P-loop_NTPase"/>
</dbReference>
<dbReference type="InterPro" id="IPR037118">
    <property type="entry name" value="Val-tRNA_synth_C_sf"/>
</dbReference>
<feature type="domain" description="ABC transporter" evidence="7">
    <location>
        <begin position="324"/>
        <end position="541"/>
    </location>
</feature>
<keyword evidence="1" id="KW-0677">Repeat</keyword>
<evidence type="ECO:0000256" key="4">
    <source>
        <dbReference type="ARBA" id="ARBA00049360"/>
    </source>
</evidence>
<dbReference type="PANTHER" id="PTHR42855">
    <property type="entry name" value="ABC TRANSPORTER ATP-BINDING SUBUNIT"/>
    <property type="match status" value="1"/>
</dbReference>
<keyword evidence="9" id="KW-1185">Reference proteome</keyword>
<dbReference type="GO" id="GO:0003677">
    <property type="term" value="F:DNA binding"/>
    <property type="evidence" value="ECO:0007669"/>
    <property type="project" value="InterPro"/>
</dbReference>
<dbReference type="GO" id="GO:0016887">
    <property type="term" value="F:ATP hydrolysis activity"/>
    <property type="evidence" value="ECO:0007669"/>
    <property type="project" value="InterPro"/>
</dbReference>
<dbReference type="Proteomes" id="UP000582837">
    <property type="component" value="Unassembled WGS sequence"/>
</dbReference>
<dbReference type="CDD" id="cd03221">
    <property type="entry name" value="ABCF_EF-3"/>
    <property type="match status" value="2"/>
</dbReference>
<evidence type="ECO:0000259" key="7">
    <source>
        <dbReference type="PROSITE" id="PS50893"/>
    </source>
</evidence>